<organism evidence="5 6">
    <name type="scientific">Agreia bicolorata</name>
    <dbReference type="NCBI Taxonomy" id="110935"/>
    <lineage>
        <taxon>Bacteria</taxon>
        <taxon>Bacillati</taxon>
        <taxon>Actinomycetota</taxon>
        <taxon>Actinomycetes</taxon>
        <taxon>Micrococcales</taxon>
        <taxon>Microbacteriaceae</taxon>
        <taxon>Agreia</taxon>
    </lineage>
</organism>
<name>A0A1T4YCX1_9MICO</name>
<evidence type="ECO:0000256" key="1">
    <source>
        <dbReference type="ARBA" id="ARBA00010838"/>
    </source>
</evidence>
<reference evidence="6" key="1">
    <citation type="submission" date="2017-02" db="EMBL/GenBank/DDBJ databases">
        <authorList>
            <person name="Varghese N."/>
            <person name="Submissions S."/>
        </authorList>
    </citation>
    <scope>NUCLEOTIDE SEQUENCE [LARGE SCALE GENOMIC DNA]</scope>
    <source>
        <strain evidence="6">VKM Ac-2052</strain>
    </source>
</reference>
<evidence type="ECO:0000256" key="2">
    <source>
        <dbReference type="ARBA" id="ARBA00022801"/>
    </source>
</evidence>
<dbReference type="InterPro" id="IPR001360">
    <property type="entry name" value="Glyco_hydro_1"/>
</dbReference>
<dbReference type="Pfam" id="PF00232">
    <property type="entry name" value="Glyco_hydro_1"/>
    <property type="match status" value="1"/>
</dbReference>
<dbReference type="GO" id="GO:0008422">
    <property type="term" value="F:beta-glucosidase activity"/>
    <property type="evidence" value="ECO:0007669"/>
    <property type="project" value="TreeGrafter"/>
</dbReference>
<dbReference type="PANTHER" id="PTHR10353:SF36">
    <property type="entry name" value="LP05116P"/>
    <property type="match status" value="1"/>
</dbReference>
<dbReference type="Gene3D" id="3.20.20.80">
    <property type="entry name" value="Glycosidases"/>
    <property type="match status" value="1"/>
</dbReference>
<accession>A0A1T4YCX1</accession>
<sequence>MTSRATRFPSAETLAAQLPTDFALGVATSAFQIEGATREGGRGASTWDVFTHQPGRIRGGATADVAADHIHRLGDDLDLVRDLGADAYRFSISWPRVQPGGSGRLNERGIAFYDQLLDRLLADGISPMATLFHWDTPLELPGGWRSRDTAQRLGELAFLLGERFGDRVDRWVTVNEPATVMLNGYALGIHAPGETLLFDALPVAHNLLLGHAYALEGLRGADVRGGVGITNVHTPTTPATSSDDDTAFAWLFDVLHNRIFADPVLLGQYPEPVDDFAAALKPLIEVDSRDLALISQPIDFYGLNYYFPTRIAAGAGRAVSPDGDSEAMASLPFHLAPWPEFATTGFGWPVAPEFLETTLAELAQRYGAALPPVFITEGGASFPESLVLDERSGERVVADPRRIDYLARHLEAALTATAPGGVAESVDLRGYFVWTLLDNFEWAAGYSQRFGLVHVDFATQERTPKDSFRWMQALAGDRRR</sequence>
<evidence type="ECO:0000256" key="3">
    <source>
        <dbReference type="ARBA" id="ARBA00023295"/>
    </source>
</evidence>
<dbReference type="GO" id="GO:0016052">
    <property type="term" value="P:carbohydrate catabolic process"/>
    <property type="evidence" value="ECO:0007669"/>
    <property type="project" value="TreeGrafter"/>
</dbReference>
<protein>
    <submittedName>
        <fullName evidence="5">Beta-glucosidase</fullName>
    </submittedName>
</protein>
<dbReference type="PANTHER" id="PTHR10353">
    <property type="entry name" value="GLYCOSYL HYDROLASE"/>
    <property type="match status" value="1"/>
</dbReference>
<dbReference type="PRINTS" id="PR00131">
    <property type="entry name" value="GLHYDRLASE1"/>
</dbReference>
<dbReference type="GO" id="GO:0005829">
    <property type="term" value="C:cytosol"/>
    <property type="evidence" value="ECO:0007669"/>
    <property type="project" value="TreeGrafter"/>
</dbReference>
<gene>
    <name evidence="5" type="ORF">SAMN06295879_2839</name>
</gene>
<dbReference type="SUPFAM" id="SSF51445">
    <property type="entry name" value="(Trans)glycosidases"/>
    <property type="match status" value="1"/>
</dbReference>
<comment type="similarity">
    <text evidence="1 4">Belongs to the glycosyl hydrolase 1 family.</text>
</comment>
<evidence type="ECO:0000313" key="6">
    <source>
        <dbReference type="Proteomes" id="UP000189735"/>
    </source>
</evidence>
<dbReference type="FunFam" id="3.20.20.80:FF:000004">
    <property type="entry name" value="Beta-glucosidase 6-phospho-beta-glucosidase"/>
    <property type="match status" value="1"/>
</dbReference>
<evidence type="ECO:0000256" key="4">
    <source>
        <dbReference type="RuleBase" id="RU003690"/>
    </source>
</evidence>
<dbReference type="RefSeq" id="WP_078714934.1">
    <property type="nucleotide sequence ID" value="NZ_FUYG01000007.1"/>
</dbReference>
<dbReference type="AlphaFoldDB" id="A0A1T4YCX1"/>
<evidence type="ECO:0000313" key="5">
    <source>
        <dbReference type="EMBL" id="SKA99560.1"/>
    </source>
</evidence>
<proteinExistence type="inferred from homology"/>
<dbReference type="EMBL" id="FUYG01000007">
    <property type="protein sequence ID" value="SKA99560.1"/>
    <property type="molecule type" value="Genomic_DNA"/>
</dbReference>
<keyword evidence="2" id="KW-0378">Hydrolase</keyword>
<keyword evidence="3" id="KW-0326">Glycosidase</keyword>
<dbReference type="InterPro" id="IPR017853">
    <property type="entry name" value="GH"/>
</dbReference>
<dbReference type="Proteomes" id="UP000189735">
    <property type="component" value="Unassembled WGS sequence"/>
</dbReference>